<evidence type="ECO:0000256" key="5">
    <source>
        <dbReference type="ARBA" id="ARBA00015035"/>
    </source>
</evidence>
<dbReference type="InterPro" id="IPR024072">
    <property type="entry name" value="DHFR-like_dom_sf"/>
</dbReference>
<evidence type="ECO:0000256" key="10">
    <source>
        <dbReference type="ARBA" id="ARBA00031630"/>
    </source>
</evidence>
<evidence type="ECO:0000313" key="15">
    <source>
        <dbReference type="Proteomes" id="UP000807306"/>
    </source>
</evidence>
<keyword evidence="6" id="KW-0686">Riboflavin biosynthesis</keyword>
<dbReference type="GO" id="GO:0008703">
    <property type="term" value="F:5-amino-6-(5-phosphoribosylamino)uracil reductase activity"/>
    <property type="evidence" value="ECO:0007669"/>
    <property type="project" value="InterPro"/>
</dbReference>
<evidence type="ECO:0000256" key="8">
    <source>
        <dbReference type="ARBA" id="ARBA00023002"/>
    </source>
</evidence>
<dbReference type="Gene3D" id="3.40.430.10">
    <property type="entry name" value="Dihydrofolate Reductase, subunit A"/>
    <property type="match status" value="1"/>
</dbReference>
<comment type="pathway">
    <text evidence="2">Cofactor biosynthesis; riboflavin biosynthesis.</text>
</comment>
<evidence type="ECO:0000256" key="2">
    <source>
        <dbReference type="ARBA" id="ARBA00005104"/>
    </source>
</evidence>
<evidence type="ECO:0000259" key="13">
    <source>
        <dbReference type="Pfam" id="PF01872"/>
    </source>
</evidence>
<dbReference type="PANTHER" id="PTHR38011:SF7">
    <property type="entry name" value="2,5-DIAMINO-6-RIBOSYLAMINO-4(3H)-PYRIMIDINONE 5'-PHOSPHATE REDUCTASE"/>
    <property type="match status" value="1"/>
</dbReference>
<keyword evidence="15" id="KW-1185">Reference proteome</keyword>
<evidence type="ECO:0000256" key="7">
    <source>
        <dbReference type="ARBA" id="ARBA00022857"/>
    </source>
</evidence>
<dbReference type="AlphaFoldDB" id="A0A9P6ECK3"/>
<dbReference type="InterPro" id="IPR050765">
    <property type="entry name" value="Riboflavin_Biosynth_HTPR"/>
</dbReference>
<feature type="domain" description="Bacterial bifunctional deaminase-reductase C-terminal" evidence="13">
    <location>
        <begin position="27"/>
        <end position="251"/>
    </location>
</feature>
<reference evidence="14" key="1">
    <citation type="submission" date="2020-11" db="EMBL/GenBank/DDBJ databases">
        <authorList>
            <consortium name="DOE Joint Genome Institute"/>
            <person name="Ahrendt S."/>
            <person name="Riley R."/>
            <person name="Andreopoulos W."/>
            <person name="Labutti K."/>
            <person name="Pangilinan J."/>
            <person name="Ruiz-Duenas F.J."/>
            <person name="Barrasa J.M."/>
            <person name="Sanchez-Garcia M."/>
            <person name="Camarero S."/>
            <person name="Miyauchi S."/>
            <person name="Serrano A."/>
            <person name="Linde D."/>
            <person name="Babiker R."/>
            <person name="Drula E."/>
            <person name="Ayuso-Fernandez I."/>
            <person name="Pacheco R."/>
            <person name="Padilla G."/>
            <person name="Ferreira P."/>
            <person name="Barriuso J."/>
            <person name="Kellner H."/>
            <person name="Castanera R."/>
            <person name="Alfaro M."/>
            <person name="Ramirez L."/>
            <person name="Pisabarro A.G."/>
            <person name="Kuo A."/>
            <person name="Tritt A."/>
            <person name="Lipzen A."/>
            <person name="He G."/>
            <person name="Yan M."/>
            <person name="Ng V."/>
            <person name="Cullen D."/>
            <person name="Martin F."/>
            <person name="Rosso M.-N."/>
            <person name="Henrissat B."/>
            <person name="Hibbett D."/>
            <person name="Martinez A.T."/>
            <person name="Grigoriev I.V."/>
        </authorList>
    </citation>
    <scope>NUCLEOTIDE SEQUENCE</scope>
    <source>
        <strain evidence="14">CBS 506.95</strain>
    </source>
</reference>
<dbReference type="InterPro" id="IPR002734">
    <property type="entry name" value="RibDG_C"/>
</dbReference>
<dbReference type="Pfam" id="PF01872">
    <property type="entry name" value="RibD_C"/>
    <property type="match status" value="1"/>
</dbReference>
<evidence type="ECO:0000256" key="4">
    <source>
        <dbReference type="ARBA" id="ARBA00012851"/>
    </source>
</evidence>
<proteinExistence type="inferred from homology"/>
<dbReference type="OrthoDB" id="5432at2759"/>
<comment type="similarity">
    <text evidence="3">Belongs to the HTP reductase family.</text>
</comment>
<evidence type="ECO:0000256" key="9">
    <source>
        <dbReference type="ARBA" id="ARBA00030073"/>
    </source>
</evidence>
<dbReference type="SUPFAM" id="SSF53597">
    <property type="entry name" value="Dihydrofolate reductase-like"/>
    <property type="match status" value="1"/>
</dbReference>
<sequence length="265" mass="28940">MNFDLNLAPPAFLSKILLSRDGPKSRPSVTLTFAQSIDAKIGISNGTQLMLSCKETFVMTHWMRTMHDAILVGIGTVLNDDPQLNVRHLPQPAEGGKPHHLPRPVILDKKLELPPSCKLLKNFQAGCGRRPWVIYADDSSLSSQESIEFENRRKELESAGAKLIKADFVSPNGYIPIETVLKSLYFNGVQSLMVEGGAKVIESFLSSKDVDRLVITAAPVFVGAAGVGYSLTSTTPVYKVVHKENIGKDTVLVLEVTASNEHSTE</sequence>
<comment type="caution">
    <text evidence="14">The sequence shown here is derived from an EMBL/GenBank/DDBJ whole genome shotgun (WGS) entry which is preliminary data.</text>
</comment>
<dbReference type="Proteomes" id="UP000807306">
    <property type="component" value="Unassembled WGS sequence"/>
</dbReference>
<dbReference type="EC" id="1.1.1.302" evidence="4"/>
<evidence type="ECO:0000256" key="11">
    <source>
        <dbReference type="ARBA" id="ARBA00047550"/>
    </source>
</evidence>
<dbReference type="PANTHER" id="PTHR38011">
    <property type="entry name" value="DIHYDROFOLATE REDUCTASE FAMILY PROTEIN (AFU_ORTHOLOGUE AFUA_8G06820)"/>
    <property type="match status" value="1"/>
</dbReference>
<evidence type="ECO:0000256" key="3">
    <source>
        <dbReference type="ARBA" id="ARBA00009723"/>
    </source>
</evidence>
<name>A0A9P6ECK3_9AGAR</name>
<comment type="catalytic activity">
    <reaction evidence="12">
        <text>2,5-diamino-6-(1-D-ribitylamino)pyrimidin-4(3H)-one 5'-phosphate + NADP(+) = 2,5-diamino-6-(1-D-ribosylamino)pyrimidin-4(3H)-one 5'-phosphate + NADPH + H(+)</text>
        <dbReference type="Rhea" id="RHEA:27278"/>
        <dbReference type="ChEBI" id="CHEBI:15378"/>
        <dbReference type="ChEBI" id="CHEBI:57783"/>
        <dbReference type="ChEBI" id="CHEBI:58349"/>
        <dbReference type="ChEBI" id="CHEBI:58890"/>
        <dbReference type="ChEBI" id="CHEBI:59545"/>
        <dbReference type="EC" id="1.1.1.302"/>
    </reaction>
</comment>
<gene>
    <name evidence="14" type="ORF">CPB83DRAFT_857787</name>
</gene>
<organism evidence="14 15">
    <name type="scientific">Crepidotus variabilis</name>
    <dbReference type="NCBI Taxonomy" id="179855"/>
    <lineage>
        <taxon>Eukaryota</taxon>
        <taxon>Fungi</taxon>
        <taxon>Dikarya</taxon>
        <taxon>Basidiomycota</taxon>
        <taxon>Agaricomycotina</taxon>
        <taxon>Agaricomycetes</taxon>
        <taxon>Agaricomycetidae</taxon>
        <taxon>Agaricales</taxon>
        <taxon>Agaricineae</taxon>
        <taxon>Crepidotaceae</taxon>
        <taxon>Crepidotus</taxon>
    </lineage>
</organism>
<keyword evidence="8" id="KW-0560">Oxidoreductase</keyword>
<comment type="function">
    <text evidence="1">Catalyzes an early step in riboflavin biosynthesis, the NADPH-dependent reduction of the ribose side chain of 2,5-diamino-6-ribosylamino-4(3H)-pyrimidinone 5'-phosphate, yielding 2,5-diamino-6-ribitylamino-4(3H)-pyrimidinone 5'-phosphate.</text>
</comment>
<comment type="catalytic activity">
    <reaction evidence="11">
        <text>2,5-diamino-6-(1-D-ribitylamino)pyrimidin-4(3H)-one 5'-phosphate + NAD(+) = 2,5-diamino-6-(1-D-ribosylamino)pyrimidin-4(3H)-one 5'-phosphate + NADH + H(+)</text>
        <dbReference type="Rhea" id="RHEA:27274"/>
        <dbReference type="ChEBI" id="CHEBI:15378"/>
        <dbReference type="ChEBI" id="CHEBI:57540"/>
        <dbReference type="ChEBI" id="CHEBI:57945"/>
        <dbReference type="ChEBI" id="CHEBI:58890"/>
        <dbReference type="ChEBI" id="CHEBI:59545"/>
        <dbReference type="EC" id="1.1.1.302"/>
    </reaction>
</comment>
<evidence type="ECO:0000256" key="1">
    <source>
        <dbReference type="ARBA" id="ARBA00003555"/>
    </source>
</evidence>
<dbReference type="EMBL" id="MU157871">
    <property type="protein sequence ID" value="KAF9526423.1"/>
    <property type="molecule type" value="Genomic_DNA"/>
</dbReference>
<accession>A0A9P6ECK3</accession>
<keyword evidence="7" id="KW-0521">NADP</keyword>
<dbReference type="GO" id="GO:0009231">
    <property type="term" value="P:riboflavin biosynthetic process"/>
    <property type="evidence" value="ECO:0007669"/>
    <property type="project" value="UniProtKB-KW"/>
</dbReference>
<evidence type="ECO:0000256" key="6">
    <source>
        <dbReference type="ARBA" id="ARBA00022619"/>
    </source>
</evidence>
<protein>
    <recommendedName>
        <fullName evidence="5">2,5-diamino-6-ribosylamino-4(3H)-pyrimidinone 5'-phosphate reductase</fullName>
        <ecNumber evidence="4">1.1.1.302</ecNumber>
    </recommendedName>
    <alternativeName>
        <fullName evidence="10">2,5-diamino-6-(5-phospho-D-ribosylamino)pyrimidin-4(3H)-one reductase</fullName>
    </alternativeName>
    <alternativeName>
        <fullName evidence="9">2,5-diamino-6-ribitylamino-4(3H)-pyrimidinone 5'-phosphate synthase</fullName>
    </alternativeName>
</protein>
<evidence type="ECO:0000313" key="14">
    <source>
        <dbReference type="EMBL" id="KAF9526423.1"/>
    </source>
</evidence>
<evidence type="ECO:0000256" key="12">
    <source>
        <dbReference type="ARBA" id="ARBA00049020"/>
    </source>
</evidence>